<sequence>MSLARGRHARPLRSGLRRRALAVAAVAALVLLTGLLGTRGTLALWNADAASIGGGTVRSGTASLYVGVMPALRLTPLGPGTSTVGAFSVTNQGSVPLSVRVATTSTKVSYVSPTPDATVLGATTLHLASVTSAAACTPGLGGASGPIATFDTGSGYYTLPAGAKAYACLEVTLAADAPQSVSGAVVDFTVTVSGTQVPR</sequence>
<keyword evidence="2" id="KW-1185">Reference proteome</keyword>
<dbReference type="RefSeq" id="WP_344798224.1">
    <property type="nucleotide sequence ID" value="NZ_BAABAU010000005.1"/>
</dbReference>
<dbReference type="EMBL" id="BAABAU010000005">
    <property type="protein sequence ID" value="GAA4267687.1"/>
    <property type="molecule type" value="Genomic_DNA"/>
</dbReference>
<gene>
    <name evidence="1" type="ORF">GCM10022256_32990</name>
</gene>
<evidence type="ECO:0000313" key="1">
    <source>
        <dbReference type="EMBL" id="GAA4267687.1"/>
    </source>
</evidence>
<evidence type="ECO:0000313" key="2">
    <source>
        <dbReference type="Proteomes" id="UP001501594"/>
    </source>
</evidence>
<name>A0ABP8E624_9MICO</name>
<proteinExistence type="predicted"/>
<evidence type="ECO:0008006" key="3">
    <source>
        <dbReference type="Google" id="ProtNLM"/>
    </source>
</evidence>
<dbReference type="Proteomes" id="UP001501594">
    <property type="component" value="Unassembled WGS sequence"/>
</dbReference>
<comment type="caution">
    <text evidence="1">The sequence shown here is derived from an EMBL/GenBank/DDBJ whole genome shotgun (WGS) entry which is preliminary data.</text>
</comment>
<organism evidence="1 2">
    <name type="scientific">Frondihabitans peucedani</name>
    <dbReference type="NCBI Taxonomy" id="598626"/>
    <lineage>
        <taxon>Bacteria</taxon>
        <taxon>Bacillati</taxon>
        <taxon>Actinomycetota</taxon>
        <taxon>Actinomycetes</taxon>
        <taxon>Micrococcales</taxon>
        <taxon>Microbacteriaceae</taxon>
        <taxon>Frondihabitans</taxon>
    </lineage>
</organism>
<reference evidence="2" key="1">
    <citation type="journal article" date="2019" name="Int. J. Syst. Evol. Microbiol.">
        <title>The Global Catalogue of Microorganisms (GCM) 10K type strain sequencing project: providing services to taxonomists for standard genome sequencing and annotation.</title>
        <authorList>
            <consortium name="The Broad Institute Genomics Platform"/>
            <consortium name="The Broad Institute Genome Sequencing Center for Infectious Disease"/>
            <person name="Wu L."/>
            <person name="Ma J."/>
        </authorList>
    </citation>
    <scope>NUCLEOTIDE SEQUENCE [LARGE SCALE GENOMIC DNA]</scope>
    <source>
        <strain evidence="2">JCM 17442</strain>
    </source>
</reference>
<protein>
    <recommendedName>
        <fullName evidence="3">Ribosomally synthesized peptide with SipW-like signal peptide</fullName>
    </recommendedName>
</protein>
<accession>A0ABP8E624</accession>